<protein>
    <submittedName>
        <fullName evidence="1">Uncharacterized protein</fullName>
    </submittedName>
</protein>
<keyword evidence="2" id="KW-1185">Reference proteome</keyword>
<proteinExistence type="predicted"/>
<gene>
    <name evidence="1" type="ORF">HMPREF9123_1286</name>
</gene>
<dbReference type="HOGENOM" id="CLU_2437758_0_0_4"/>
<comment type="caution">
    <text evidence="1">The sequence shown here is derived from an EMBL/GenBank/DDBJ whole genome shotgun (WGS) entry which is preliminary data.</text>
</comment>
<reference evidence="1 2" key="1">
    <citation type="submission" date="2011-02" db="EMBL/GenBank/DDBJ databases">
        <authorList>
            <person name="Muzny D."/>
            <person name="Qin X."/>
            <person name="Deng J."/>
            <person name="Jiang H."/>
            <person name="Liu Y."/>
            <person name="Qu J."/>
            <person name="Song X.-Z."/>
            <person name="Zhang L."/>
            <person name="Thornton R."/>
            <person name="Coyle M."/>
            <person name="Francisco L."/>
            <person name="Jackson L."/>
            <person name="Javaid M."/>
            <person name="Korchina V."/>
            <person name="Kovar C."/>
            <person name="Mata R."/>
            <person name="Mathew T."/>
            <person name="Ngo R."/>
            <person name="Nguyen L."/>
            <person name="Nguyen N."/>
            <person name="Okwuonu G."/>
            <person name="Ongeri F."/>
            <person name="Pham C."/>
            <person name="Simmons D."/>
            <person name="Wilczek-Boney K."/>
            <person name="Hale W."/>
            <person name="Jakkamsetti A."/>
            <person name="Pham P."/>
            <person name="Ruth R."/>
            <person name="San Lucas F."/>
            <person name="Warren J."/>
            <person name="Zhang J."/>
            <person name="Zhao Z."/>
            <person name="Zhou C."/>
            <person name="Zhu D."/>
            <person name="Lee S."/>
            <person name="Bess C."/>
            <person name="Blankenburg K."/>
            <person name="Forbes L."/>
            <person name="Fu Q."/>
            <person name="Gubbala S."/>
            <person name="Hirani K."/>
            <person name="Jayaseelan J.C."/>
            <person name="Lara F."/>
            <person name="Munidasa M."/>
            <person name="Palculict T."/>
            <person name="Patil S."/>
            <person name="Pu L.-L."/>
            <person name="Saada N."/>
            <person name="Tang L."/>
            <person name="Weissenberger G."/>
            <person name="Zhu Y."/>
            <person name="Hemphill L."/>
            <person name="Shang Y."/>
            <person name="Youmans B."/>
            <person name="Ayvaz T."/>
            <person name="Ross M."/>
            <person name="Santibanez J."/>
            <person name="Aqrawi P."/>
            <person name="Gross S."/>
            <person name="Joshi V."/>
            <person name="Fowler G."/>
            <person name="Nazareth L."/>
            <person name="Reid J."/>
            <person name="Worley K."/>
            <person name="Petrosino J."/>
            <person name="Highlander S."/>
            <person name="Gibbs R."/>
        </authorList>
    </citation>
    <scope>NUCLEOTIDE SEQUENCE [LARGE SCALE GENOMIC DNA]</scope>
    <source>
        <strain evidence="1 2">ATCC BAA-1200</strain>
    </source>
</reference>
<dbReference type="Proteomes" id="UP000004105">
    <property type="component" value="Unassembled WGS sequence"/>
</dbReference>
<name>F2BC31_9NEIS</name>
<evidence type="ECO:0000313" key="1">
    <source>
        <dbReference type="EMBL" id="EGF11021.1"/>
    </source>
</evidence>
<dbReference type="EMBL" id="AFAY01000026">
    <property type="protein sequence ID" value="EGF11021.1"/>
    <property type="molecule type" value="Genomic_DNA"/>
</dbReference>
<sequence>MGRSESRILIIGFSFGFSDCFATAQVKKTAIVAYFARRIAKSLAVGKRPSEKAFSRFQAAFQTAAAIAPPPPRRYNPVTNLNTAAEADSP</sequence>
<organism evidence="1 2">
    <name type="scientific">Neisseria bacilliformis ATCC BAA-1200</name>
    <dbReference type="NCBI Taxonomy" id="888742"/>
    <lineage>
        <taxon>Bacteria</taxon>
        <taxon>Pseudomonadati</taxon>
        <taxon>Pseudomonadota</taxon>
        <taxon>Betaproteobacteria</taxon>
        <taxon>Neisseriales</taxon>
        <taxon>Neisseriaceae</taxon>
        <taxon>Neisseria</taxon>
    </lineage>
</organism>
<evidence type="ECO:0000313" key="2">
    <source>
        <dbReference type="Proteomes" id="UP000004105"/>
    </source>
</evidence>
<dbReference type="AlphaFoldDB" id="F2BC31"/>
<accession>F2BC31</accession>